<proteinExistence type="predicted"/>
<comment type="caution">
    <text evidence="5">The sequence shown here is derived from an EMBL/GenBank/DDBJ whole genome shotgun (WGS) entry which is preliminary data.</text>
</comment>
<protein>
    <submittedName>
        <fullName evidence="5">TetR family transcriptional regulator</fullName>
    </submittedName>
</protein>
<dbReference type="Gene3D" id="1.10.357.10">
    <property type="entry name" value="Tetracycline Repressor, domain 2"/>
    <property type="match status" value="1"/>
</dbReference>
<dbReference type="Proteomes" id="UP000652763">
    <property type="component" value="Unassembled WGS sequence"/>
</dbReference>
<gene>
    <name evidence="5" type="ORF">H9638_07720</name>
</gene>
<feature type="compositionally biased region" description="Low complexity" evidence="3">
    <location>
        <begin position="223"/>
        <end position="236"/>
    </location>
</feature>
<organism evidence="5 6">
    <name type="scientific">Arthrobacter pullicola</name>
    <dbReference type="NCBI Taxonomy" id="2762224"/>
    <lineage>
        <taxon>Bacteria</taxon>
        <taxon>Bacillati</taxon>
        <taxon>Actinomycetota</taxon>
        <taxon>Actinomycetes</taxon>
        <taxon>Micrococcales</taxon>
        <taxon>Micrococcaceae</taxon>
        <taxon>Arthrobacter</taxon>
    </lineage>
</organism>
<evidence type="ECO:0000256" key="3">
    <source>
        <dbReference type="SAM" id="MobiDB-lite"/>
    </source>
</evidence>
<dbReference type="PANTHER" id="PTHR30055:SF160">
    <property type="entry name" value="TRANSCRIPTIONAL REGULATORY PROTEIN (PROBABLY ASNC-FAMILY)-RELATED"/>
    <property type="match status" value="1"/>
</dbReference>
<name>A0ABR8YHK8_9MICC</name>
<reference evidence="5 6" key="1">
    <citation type="submission" date="2020-08" db="EMBL/GenBank/DDBJ databases">
        <title>A Genomic Blueprint of the Chicken Gut Microbiome.</title>
        <authorList>
            <person name="Gilroy R."/>
            <person name="Ravi A."/>
            <person name="Getino M."/>
            <person name="Pursley I."/>
            <person name="Horton D.L."/>
            <person name="Alikhan N.-F."/>
            <person name="Baker D."/>
            <person name="Gharbi K."/>
            <person name="Hall N."/>
            <person name="Watson M."/>
            <person name="Adriaenssens E.M."/>
            <person name="Foster-Nyarko E."/>
            <person name="Jarju S."/>
            <person name="Secka A."/>
            <person name="Antonio M."/>
            <person name="Oren A."/>
            <person name="Chaudhuri R."/>
            <person name="La Ragione R.M."/>
            <person name="Hildebrand F."/>
            <person name="Pallen M.J."/>
        </authorList>
    </citation>
    <scope>NUCLEOTIDE SEQUENCE [LARGE SCALE GENOMIC DNA]</scope>
    <source>
        <strain evidence="5 6">Sa2BUA2</strain>
    </source>
</reference>
<dbReference type="InterPro" id="IPR050109">
    <property type="entry name" value="HTH-type_TetR-like_transc_reg"/>
</dbReference>
<dbReference type="InterPro" id="IPR036271">
    <property type="entry name" value="Tet_transcr_reg_TetR-rel_C_sf"/>
</dbReference>
<evidence type="ECO:0000256" key="2">
    <source>
        <dbReference type="PROSITE-ProRule" id="PRU00335"/>
    </source>
</evidence>
<accession>A0ABR8YHK8</accession>
<feature type="DNA-binding region" description="H-T-H motif" evidence="2">
    <location>
        <begin position="46"/>
        <end position="65"/>
    </location>
</feature>
<evidence type="ECO:0000313" key="5">
    <source>
        <dbReference type="EMBL" id="MBD8043699.1"/>
    </source>
</evidence>
<dbReference type="PROSITE" id="PS50977">
    <property type="entry name" value="HTH_TETR_2"/>
    <property type="match status" value="1"/>
</dbReference>
<feature type="region of interest" description="Disordered" evidence="3">
    <location>
        <begin position="222"/>
        <end position="252"/>
    </location>
</feature>
<dbReference type="SUPFAM" id="SSF48498">
    <property type="entry name" value="Tetracyclin repressor-like, C-terminal domain"/>
    <property type="match status" value="1"/>
</dbReference>
<evidence type="ECO:0000313" key="6">
    <source>
        <dbReference type="Proteomes" id="UP000652763"/>
    </source>
</evidence>
<dbReference type="Pfam" id="PF00440">
    <property type="entry name" value="TetR_N"/>
    <property type="match status" value="1"/>
</dbReference>
<dbReference type="RefSeq" id="WP_191746617.1">
    <property type="nucleotide sequence ID" value="NZ_JACSQC010000003.1"/>
</dbReference>
<evidence type="ECO:0000259" key="4">
    <source>
        <dbReference type="PROSITE" id="PS50977"/>
    </source>
</evidence>
<keyword evidence="1 2" id="KW-0238">DNA-binding</keyword>
<dbReference type="InterPro" id="IPR045823">
    <property type="entry name" value="TetR_C_32"/>
</dbReference>
<keyword evidence="6" id="KW-1185">Reference proteome</keyword>
<dbReference type="InterPro" id="IPR009057">
    <property type="entry name" value="Homeodomain-like_sf"/>
</dbReference>
<sequence>MNSAVKQTTPAPDGRSIRWEAHRAERRGTLIKAARRAVHTIGAQASMEEIAAASGTSKSVYYRYFGDKSGLQQAMGEVVISQMQDKILSAARSADSPRSGLRAMVSAYLQMAETSPAVYAFVTGGPAGDAAGTNEPGVAAALSDFFANISAMMDHAVRFYLEGHESDAVTQAAAGFWPTAALGMVRAAGERWLATPPGPARPTEAEMTDQLTAWLFDGIGWDSPQPAAASASSSAPPHDRTRKNSAAAGADK</sequence>
<dbReference type="EMBL" id="JACSQC010000003">
    <property type="protein sequence ID" value="MBD8043699.1"/>
    <property type="molecule type" value="Genomic_DNA"/>
</dbReference>
<feature type="domain" description="HTH tetR-type" evidence="4">
    <location>
        <begin position="24"/>
        <end position="83"/>
    </location>
</feature>
<dbReference type="SUPFAM" id="SSF46689">
    <property type="entry name" value="Homeodomain-like"/>
    <property type="match status" value="1"/>
</dbReference>
<dbReference type="Pfam" id="PF19344">
    <property type="entry name" value="TetR_C_32"/>
    <property type="match status" value="1"/>
</dbReference>
<dbReference type="PANTHER" id="PTHR30055">
    <property type="entry name" value="HTH-TYPE TRANSCRIPTIONAL REGULATOR RUTR"/>
    <property type="match status" value="1"/>
</dbReference>
<evidence type="ECO:0000256" key="1">
    <source>
        <dbReference type="ARBA" id="ARBA00023125"/>
    </source>
</evidence>
<dbReference type="InterPro" id="IPR001647">
    <property type="entry name" value="HTH_TetR"/>
</dbReference>